<keyword evidence="3" id="KW-1185">Reference proteome</keyword>
<dbReference type="PANTHER" id="PTHR37984:SF8">
    <property type="entry name" value="CCHC-TYPE DOMAIN-CONTAINING PROTEIN"/>
    <property type="match status" value="1"/>
</dbReference>
<accession>A0A9Q1BVF3</accession>
<dbReference type="InterPro" id="IPR043128">
    <property type="entry name" value="Rev_trsase/Diguanyl_cyclase"/>
</dbReference>
<name>A0A9Q1BVF3_HOLLE</name>
<dbReference type="EMBL" id="JAIZAY010000011">
    <property type="protein sequence ID" value="KAJ8033383.1"/>
    <property type="molecule type" value="Genomic_DNA"/>
</dbReference>
<proteinExistence type="predicted"/>
<evidence type="ECO:0000313" key="3">
    <source>
        <dbReference type="Proteomes" id="UP001152320"/>
    </source>
</evidence>
<gene>
    <name evidence="2" type="ORF">HOLleu_23606</name>
</gene>
<dbReference type="FunFam" id="3.10.10.10:FF:000003">
    <property type="entry name" value="Retrovirus-related Pol polyprotein from transposon 297-like Protein"/>
    <property type="match status" value="1"/>
</dbReference>
<dbReference type="InterPro" id="IPR043502">
    <property type="entry name" value="DNA/RNA_pol_sf"/>
</dbReference>
<dbReference type="CDD" id="cd05481">
    <property type="entry name" value="retropepsin_like_LTR_1"/>
    <property type="match status" value="1"/>
</dbReference>
<protein>
    <submittedName>
        <fullName evidence="2">Uncharacterized protein</fullName>
    </submittedName>
</protein>
<evidence type="ECO:0000256" key="1">
    <source>
        <dbReference type="SAM" id="MobiDB-lite"/>
    </source>
</evidence>
<feature type="region of interest" description="Disordered" evidence="1">
    <location>
        <begin position="172"/>
        <end position="223"/>
    </location>
</feature>
<dbReference type="Gene3D" id="3.10.10.10">
    <property type="entry name" value="HIV Type 1 Reverse Transcriptase, subunit A, domain 1"/>
    <property type="match status" value="1"/>
</dbReference>
<dbReference type="AlphaFoldDB" id="A0A9Q1BVF3"/>
<dbReference type="Proteomes" id="UP001152320">
    <property type="component" value="Chromosome 11"/>
</dbReference>
<organism evidence="2 3">
    <name type="scientific">Holothuria leucospilota</name>
    <name type="common">Black long sea cucumber</name>
    <name type="synonym">Mertensiothuria leucospilota</name>
    <dbReference type="NCBI Taxonomy" id="206669"/>
    <lineage>
        <taxon>Eukaryota</taxon>
        <taxon>Metazoa</taxon>
        <taxon>Echinodermata</taxon>
        <taxon>Eleutherozoa</taxon>
        <taxon>Echinozoa</taxon>
        <taxon>Holothuroidea</taxon>
        <taxon>Aspidochirotacea</taxon>
        <taxon>Aspidochirotida</taxon>
        <taxon>Holothuriidae</taxon>
        <taxon>Holothuria</taxon>
    </lineage>
</organism>
<reference evidence="2" key="1">
    <citation type="submission" date="2021-10" db="EMBL/GenBank/DDBJ databases">
        <title>Tropical sea cucumber genome reveals ecological adaptation and Cuvierian tubules defense mechanism.</title>
        <authorList>
            <person name="Chen T."/>
        </authorList>
    </citation>
    <scope>NUCLEOTIDE SEQUENCE</scope>
    <source>
        <strain evidence="2">Nanhai2018</strain>
        <tissue evidence="2">Muscle</tissue>
    </source>
</reference>
<dbReference type="OrthoDB" id="6148559at2759"/>
<comment type="caution">
    <text evidence="2">The sequence shown here is derived from an EMBL/GenBank/DDBJ whole genome shotgun (WGS) entry which is preliminary data.</text>
</comment>
<dbReference type="InterPro" id="IPR050951">
    <property type="entry name" value="Retrovirus_Pol_polyprotein"/>
</dbReference>
<dbReference type="SUPFAM" id="SSF56672">
    <property type="entry name" value="DNA/RNA polymerases"/>
    <property type="match status" value="1"/>
</dbReference>
<dbReference type="PANTHER" id="PTHR37984">
    <property type="entry name" value="PROTEIN CBG26694"/>
    <property type="match status" value="1"/>
</dbReference>
<dbReference type="Gene3D" id="3.30.70.270">
    <property type="match status" value="1"/>
</dbReference>
<feature type="compositionally biased region" description="Polar residues" evidence="1">
    <location>
        <begin position="172"/>
        <end position="182"/>
    </location>
</feature>
<evidence type="ECO:0000313" key="2">
    <source>
        <dbReference type="EMBL" id="KAJ8033383.1"/>
    </source>
</evidence>
<sequence length="571" mass="64851">MEQLRAPNPLSFEGNLSTNWKKWIERFDLYLVASGVYKKDAKLQSYLFLHVIGEQGLDVYNSFKFDNEIDRHNVTALKAKFEAYCAPRKNITYERHKFSSRVQQEGETIDQYVTDLRNLSTTCEFGDLKDSLIGDKIVCGLRSDSLRERMLREEDLTLEKAINTCRAAESSKSQAKTLTGPVSQKKWGNSAKPSRSKYRPKGTRPNNESENPKSLGPTQRGGNLKQKQFNCKKCGTIHYPGECPAYGEICHCCQKKGHFSRCCFRNPERKIGAVGAQCDAKQYESMTEDEESTGLFLDKIYMNSINNTLVEDDWMADIKLGKRKVCFKLDMGAQANLLPLTVFRQIAKRQSLHKVHVNLSTYTGEKIPVLGSCTMRSHHQGKNLNFRFLVVNVRAKPILGAEACEKLGLIHRVWNVTSNSKETTSELFEEYHDVFTSLGCLAEEHHIKVDPGVKPVIYPPRKVSVGLRDRLKQELDKMEQNKIIQKVNSPIEWVNSLVIIEKPNGDLRICLDPKDHNAAIKREHFQLPSVDEITSNLAGAKFYTVLDANQGFWQMGDSVNKGVSRFGVPLY</sequence>